<sequence>MTLFCENSAAFSALVKRIDEIALKLFVTLKDKHFNAEECLVEVSLLRDDCASFIREITTELDCTFSVSTPSLEEMLRVKFKEFI</sequence>
<name>J0Q434_9HYPH</name>
<dbReference type="AlphaFoldDB" id="J0Q434"/>
<dbReference type="PATRIC" id="fig|1094563.3.peg.706"/>
<reference evidence="1 2" key="1">
    <citation type="submission" date="2012-03" db="EMBL/GenBank/DDBJ databases">
        <title>The Genome Sequence of Bartonella washoensis Sb944nv.</title>
        <authorList>
            <consortium name="The Broad Institute Genome Sequencing Platform"/>
            <consortium name="The Broad Institute Genome Sequencing Center for Infectious Disease"/>
            <person name="Feldgarden M."/>
            <person name="Kirby J."/>
            <person name="Kosoy M."/>
            <person name="Birtles R."/>
            <person name="Probert W.S."/>
            <person name="Chiaraviglio L."/>
            <person name="Young S.K."/>
            <person name="Zeng Q."/>
            <person name="Gargeya S."/>
            <person name="Fitzgerald M."/>
            <person name="Haas B."/>
            <person name="Abouelleil A."/>
            <person name="Alvarado L."/>
            <person name="Arachchi H.M."/>
            <person name="Berlin A."/>
            <person name="Chapman S.B."/>
            <person name="Gearin G."/>
            <person name="Goldberg J."/>
            <person name="Griggs A."/>
            <person name="Gujja S."/>
            <person name="Hansen M."/>
            <person name="Heiman D."/>
            <person name="Howarth C."/>
            <person name="Larimer J."/>
            <person name="Lui A."/>
            <person name="MacDonald P.J.P."/>
            <person name="McCowen C."/>
            <person name="Montmayeur A."/>
            <person name="Murphy C."/>
            <person name="Neiman D."/>
            <person name="Pearson M."/>
            <person name="Priest M."/>
            <person name="Roberts A."/>
            <person name="Saif S."/>
            <person name="Shea T."/>
            <person name="Sisk P."/>
            <person name="Stolte C."/>
            <person name="Sykes S."/>
            <person name="Wortman J."/>
            <person name="Nusbaum C."/>
            <person name="Birren B."/>
        </authorList>
    </citation>
    <scope>NUCLEOTIDE SEQUENCE [LARGE SCALE GENOMIC DNA]</scope>
    <source>
        <strain evidence="1 2">Sb944nv</strain>
    </source>
</reference>
<proteinExistence type="predicted"/>
<organism evidence="1 2">
    <name type="scientific">Candidatus Bartonella washoeensis Sb944nv</name>
    <dbReference type="NCBI Taxonomy" id="1094563"/>
    <lineage>
        <taxon>Bacteria</taxon>
        <taxon>Pseudomonadati</taxon>
        <taxon>Pseudomonadota</taxon>
        <taxon>Alphaproteobacteria</taxon>
        <taxon>Hyphomicrobiales</taxon>
        <taxon>Bartonellaceae</taxon>
        <taxon>Bartonella</taxon>
    </lineage>
</organism>
<gene>
    <name evidence="1" type="ORF">MCQ_00608</name>
</gene>
<protein>
    <submittedName>
        <fullName evidence="1">Uncharacterized protein</fullName>
    </submittedName>
</protein>
<comment type="caution">
    <text evidence="1">The sequence shown here is derived from an EMBL/GenBank/DDBJ whole genome shotgun (WGS) entry which is preliminary data.</text>
</comment>
<accession>J0Q434</accession>
<keyword evidence="2" id="KW-1185">Reference proteome</keyword>
<evidence type="ECO:0000313" key="1">
    <source>
        <dbReference type="EMBL" id="EJF79876.1"/>
    </source>
</evidence>
<dbReference type="Proteomes" id="UP000008947">
    <property type="component" value="Unassembled WGS sequence"/>
</dbReference>
<dbReference type="RefSeq" id="WP_006923482.1">
    <property type="nucleotide sequence ID" value="NZ_JH725023.1"/>
</dbReference>
<evidence type="ECO:0000313" key="2">
    <source>
        <dbReference type="Proteomes" id="UP000008947"/>
    </source>
</evidence>
<dbReference type="eggNOG" id="COG4586">
    <property type="taxonomic scope" value="Bacteria"/>
</dbReference>
<dbReference type="EMBL" id="AILU01000020">
    <property type="protein sequence ID" value="EJF79876.1"/>
    <property type="molecule type" value="Genomic_DNA"/>
</dbReference>
<dbReference type="HOGENOM" id="CLU_2520891_0_0_5"/>